<evidence type="ECO:0000313" key="1">
    <source>
        <dbReference type="EMBL" id="CAG8694223.1"/>
    </source>
</evidence>
<gene>
    <name evidence="1" type="ORF">FMOSSE_LOCUS13497</name>
</gene>
<comment type="caution">
    <text evidence="1">The sequence shown here is derived from an EMBL/GenBank/DDBJ whole genome shotgun (WGS) entry which is preliminary data.</text>
</comment>
<organism evidence="1 2">
    <name type="scientific">Funneliformis mosseae</name>
    <name type="common">Endomycorrhizal fungus</name>
    <name type="synonym">Glomus mosseae</name>
    <dbReference type="NCBI Taxonomy" id="27381"/>
    <lineage>
        <taxon>Eukaryota</taxon>
        <taxon>Fungi</taxon>
        <taxon>Fungi incertae sedis</taxon>
        <taxon>Mucoromycota</taxon>
        <taxon>Glomeromycotina</taxon>
        <taxon>Glomeromycetes</taxon>
        <taxon>Glomerales</taxon>
        <taxon>Glomeraceae</taxon>
        <taxon>Funneliformis</taxon>
    </lineage>
</organism>
<dbReference type="Proteomes" id="UP000789375">
    <property type="component" value="Unassembled WGS sequence"/>
</dbReference>
<reference evidence="1" key="1">
    <citation type="submission" date="2021-06" db="EMBL/GenBank/DDBJ databases">
        <authorList>
            <person name="Kallberg Y."/>
            <person name="Tangrot J."/>
            <person name="Rosling A."/>
        </authorList>
    </citation>
    <scope>NUCLEOTIDE SEQUENCE</scope>
    <source>
        <strain evidence="1">87-6 pot B 2015</strain>
    </source>
</reference>
<dbReference type="AlphaFoldDB" id="A0A9N9ETC4"/>
<protein>
    <submittedName>
        <fullName evidence="1">13879_t:CDS:1</fullName>
    </submittedName>
</protein>
<evidence type="ECO:0000313" key="2">
    <source>
        <dbReference type="Proteomes" id="UP000789375"/>
    </source>
</evidence>
<keyword evidence="2" id="KW-1185">Reference proteome</keyword>
<sequence length="40" mass="4861">MATYERIEIDLEYARGAYEKAEKYLQTFKEGEDDGKWLNW</sequence>
<proteinExistence type="predicted"/>
<name>A0A9N9ETC4_FUNMO</name>
<accession>A0A9N9ETC4</accession>
<dbReference type="EMBL" id="CAJVPP010008087">
    <property type="protein sequence ID" value="CAG8694223.1"/>
    <property type="molecule type" value="Genomic_DNA"/>
</dbReference>